<dbReference type="EMBL" id="CP021170">
    <property type="protein sequence ID" value="ARR10627.1"/>
    <property type="molecule type" value="Genomic_DNA"/>
</dbReference>
<keyword evidence="2" id="KW-0614">Plasmid</keyword>
<dbReference type="Gene3D" id="1.10.30.50">
    <property type="match status" value="1"/>
</dbReference>
<evidence type="ECO:0000259" key="1">
    <source>
        <dbReference type="PROSITE" id="PS50878"/>
    </source>
</evidence>
<accession>A0A1X9T3U0</accession>
<keyword evidence="3" id="KW-1185">Reference proteome</keyword>
<feature type="domain" description="Reverse transcriptase" evidence="1">
    <location>
        <begin position="78"/>
        <end position="330"/>
    </location>
</feature>
<dbReference type="CDD" id="cd00085">
    <property type="entry name" value="HNHc"/>
    <property type="match status" value="1"/>
</dbReference>
<evidence type="ECO:0000313" key="2">
    <source>
        <dbReference type="EMBL" id="ARR10627.1"/>
    </source>
</evidence>
<dbReference type="InterPro" id="IPR030931">
    <property type="entry name" value="Group_II_RT_mat"/>
</dbReference>
<evidence type="ECO:0000313" key="3">
    <source>
        <dbReference type="Proteomes" id="UP000078148"/>
    </source>
</evidence>
<dbReference type="InterPro" id="IPR043502">
    <property type="entry name" value="DNA/RNA_pol_sf"/>
</dbReference>
<dbReference type="InterPro" id="IPR003615">
    <property type="entry name" value="HNH_nuc"/>
</dbReference>
<gene>
    <name evidence="2" type="ORF">AR543_p0019</name>
</gene>
<organism evidence="2 3">
    <name type="scientific">Paenibacillus bovis</name>
    <dbReference type="NCBI Taxonomy" id="1616788"/>
    <lineage>
        <taxon>Bacteria</taxon>
        <taxon>Bacillati</taxon>
        <taxon>Bacillota</taxon>
        <taxon>Bacilli</taxon>
        <taxon>Bacillales</taxon>
        <taxon>Paenibacillaceae</taxon>
        <taxon>Paenibacillus</taxon>
    </lineage>
</organism>
<name>A0A1X9T3U0_9BACL</name>
<dbReference type="Proteomes" id="UP000078148">
    <property type="component" value="Plasmid unnamed1"/>
</dbReference>
<sequence length="598" mass="69583">MQALRYWDYYGMTDCFTELFESSKNGIVRKDLYSLVISKANILLAFRMIKSNKGSKTPGTDGKTIQFLKSLKEDEIVHLVREKLRRYQPKLVKRVTIPKANGKTRPLGIPCIMDRLIQQCFKQILEPIAEAQFFKHSYGFRPLRSTRHAIARLQKLINLSKLHYVVDIDIKGFFDNINHRTLIKQLWNLGVRDRRFLSIIQKMLKAPIQGEGVPTKGTPQGGILSPLLSNIVLNDLDQWVAGQWELFKPRHNYLPSNKHRALKTTGLKEGYIVRYADDFKILCRDHKSAEKWFYAVKEYLKIRLGLDISSEKSRIVNLRKKKSDFLGFTIKAVKKRNTYVANTGLSQAKKSALKAKIKTHIQDIQKNPIAHRVQLYNSLVLGLHNYFRYATHVNVEFNRLAYDLRTFIYNRMKRIGRYMYPNKAPPSYSNLYSKSFRTFKVATIYLFPLAGVKTVNNFSFTQTRTPYSVEGRVDIYTKLNRTVEWEIAELLKSVLSNRTVQYTDNRIGRYSMVKGKCEISGVFLAADLVHCHHYLPTDLGGDDSFRNLRIIHKDIHRLIHATAQHTIIQLVKELDLDKSRLQKVNMYRRMSNLELINM</sequence>
<geneLocation type="plasmid" evidence="2 3">
    <name>unnamed1</name>
</geneLocation>
<dbReference type="SUPFAM" id="SSF56672">
    <property type="entry name" value="DNA/RNA polymerases"/>
    <property type="match status" value="1"/>
</dbReference>
<dbReference type="Pfam" id="PF00078">
    <property type="entry name" value="RVT_1"/>
    <property type="match status" value="1"/>
</dbReference>
<dbReference type="KEGG" id="pbv:AR543_p0019"/>
<dbReference type="AlphaFoldDB" id="A0A1X9T3U0"/>
<dbReference type="PROSITE" id="PS50878">
    <property type="entry name" value="RT_POL"/>
    <property type="match status" value="1"/>
</dbReference>
<proteinExistence type="predicted"/>
<dbReference type="InterPro" id="IPR051083">
    <property type="entry name" value="GrpII_Intron_Splice-Mob/Def"/>
</dbReference>
<reference evidence="2 3" key="1">
    <citation type="journal article" date="2016" name="Int. J. Syst. Evol. Microbiol.">
        <title>Paenibacillus damxungensis sp. nov., isolated from raw yak (Bos grunniens) milk.</title>
        <authorList>
            <person name="Wu Z."/>
            <person name="Gao C."/>
            <person name="Han J."/>
            <person name="Liu Z."/>
        </authorList>
    </citation>
    <scope>NUCLEOTIDE SEQUENCE [LARGE SCALE GENOMIC DNA]</scope>
    <source>
        <strain evidence="2 3">BD3526</strain>
        <plasmid evidence="2 3">unnamed1</plasmid>
    </source>
</reference>
<dbReference type="NCBIfam" id="TIGR04416">
    <property type="entry name" value="group_II_RT_mat"/>
    <property type="match status" value="1"/>
</dbReference>
<dbReference type="PANTHER" id="PTHR34047:SF8">
    <property type="entry name" value="PROTEIN YKFC"/>
    <property type="match status" value="1"/>
</dbReference>
<dbReference type="OrthoDB" id="9793236at2"/>
<dbReference type="RefSeq" id="WP_087071341.1">
    <property type="nucleotide sequence ID" value="NZ_CP021170.1"/>
</dbReference>
<protein>
    <recommendedName>
        <fullName evidence="1">Reverse transcriptase domain-containing protein</fullName>
    </recommendedName>
</protein>
<dbReference type="PANTHER" id="PTHR34047">
    <property type="entry name" value="NUCLEAR INTRON MATURASE 1, MITOCHONDRIAL-RELATED"/>
    <property type="match status" value="1"/>
</dbReference>
<dbReference type="InterPro" id="IPR000477">
    <property type="entry name" value="RT_dom"/>
</dbReference>
<dbReference type="CDD" id="cd01651">
    <property type="entry name" value="RT_G2_intron"/>
    <property type="match status" value="1"/>
</dbReference>